<feature type="transmembrane region" description="Helical" evidence="1">
    <location>
        <begin position="6"/>
        <end position="25"/>
    </location>
</feature>
<dbReference type="NCBIfam" id="NF033493">
    <property type="entry name" value="MetS_like_NSS"/>
    <property type="match status" value="1"/>
</dbReference>
<proteinExistence type="predicted"/>
<keyword evidence="1" id="KW-0472">Membrane</keyword>
<dbReference type="InterPro" id="IPR031596">
    <property type="entry name" value="MaAIMP_sms"/>
</dbReference>
<accession>A0ABQ2DLG9</accession>
<name>A0ABQ2DLG9_9MICC</name>
<dbReference type="Pfam" id="PF16951">
    <property type="entry name" value="MaAIMP_sms"/>
    <property type="match status" value="1"/>
</dbReference>
<keyword evidence="1" id="KW-1133">Transmembrane helix</keyword>
<evidence type="ECO:0000313" key="2">
    <source>
        <dbReference type="EMBL" id="GGJ59276.1"/>
    </source>
</evidence>
<evidence type="ECO:0008006" key="4">
    <source>
        <dbReference type="Google" id="ProtNLM"/>
    </source>
</evidence>
<dbReference type="GeneID" id="303304126"/>
<comment type="caution">
    <text evidence="2">The sequence shown here is derived from an EMBL/GenBank/DDBJ whole genome shotgun (WGS) entry which is preliminary data.</text>
</comment>
<organism evidence="2 3">
    <name type="scientific">Glutamicibacter ardleyensis</name>
    <dbReference type="NCBI Taxonomy" id="225894"/>
    <lineage>
        <taxon>Bacteria</taxon>
        <taxon>Bacillati</taxon>
        <taxon>Actinomycetota</taxon>
        <taxon>Actinomycetes</taxon>
        <taxon>Micrococcales</taxon>
        <taxon>Micrococcaceae</taxon>
        <taxon>Glutamicibacter</taxon>
    </lineage>
</organism>
<sequence length="46" mass="5087">MSGIAITFMIISMLTIWGGLALSLWNLSRHPEKQDDDIELAPTGNE</sequence>
<dbReference type="EMBL" id="BMKX01000003">
    <property type="protein sequence ID" value="GGJ59276.1"/>
    <property type="molecule type" value="Genomic_DNA"/>
</dbReference>
<keyword evidence="3" id="KW-1185">Reference proteome</keyword>
<protein>
    <recommendedName>
        <fullName evidence="4">Methionine/alanine importer small subunit</fullName>
    </recommendedName>
</protein>
<dbReference type="Proteomes" id="UP000606115">
    <property type="component" value="Unassembled WGS sequence"/>
</dbReference>
<dbReference type="RefSeq" id="WP_096256963.1">
    <property type="nucleotide sequence ID" value="NZ_BMKX01000003.1"/>
</dbReference>
<evidence type="ECO:0000256" key="1">
    <source>
        <dbReference type="SAM" id="Phobius"/>
    </source>
</evidence>
<reference evidence="3" key="1">
    <citation type="journal article" date="2019" name="Int. J. Syst. Evol. Microbiol.">
        <title>The Global Catalogue of Microorganisms (GCM) 10K type strain sequencing project: providing services to taxonomists for standard genome sequencing and annotation.</title>
        <authorList>
            <consortium name="The Broad Institute Genomics Platform"/>
            <consortium name="The Broad Institute Genome Sequencing Center for Infectious Disease"/>
            <person name="Wu L."/>
            <person name="Ma J."/>
        </authorList>
    </citation>
    <scope>NUCLEOTIDE SEQUENCE [LARGE SCALE GENOMIC DNA]</scope>
    <source>
        <strain evidence="3">CGMCC 1.3685</strain>
    </source>
</reference>
<keyword evidence="1" id="KW-0812">Transmembrane</keyword>
<evidence type="ECO:0000313" key="3">
    <source>
        <dbReference type="Proteomes" id="UP000606115"/>
    </source>
</evidence>
<gene>
    <name evidence="2" type="ORF">GCM10007173_17570</name>
</gene>